<feature type="chain" id="PRO_5019364094" evidence="1">
    <location>
        <begin position="22"/>
        <end position="115"/>
    </location>
</feature>
<feature type="signal peptide" evidence="1">
    <location>
        <begin position="1"/>
        <end position="21"/>
    </location>
</feature>
<comment type="caution">
    <text evidence="2">The sequence shown here is derived from an EMBL/GenBank/DDBJ whole genome shotgun (WGS) entry which is preliminary data.</text>
</comment>
<proteinExistence type="predicted"/>
<gene>
    <name evidence="2" type="ORF">scyTo_0000178</name>
</gene>
<name>A0A401NS26_SCYTO</name>
<keyword evidence="1" id="KW-0732">Signal</keyword>
<sequence length="115" mass="12703">MSWKIKISWLLCMKSMRCTLAEFQPITGEIEVTSTALKGSTPLMVRRSSDPALIPPALFQPGASQSDEPLNRNLTVKPIIVVNAEREILGGNFPNETKWHDVVGVGMRRVSHCNG</sequence>
<keyword evidence="3" id="KW-1185">Reference proteome</keyword>
<evidence type="ECO:0000256" key="1">
    <source>
        <dbReference type="SAM" id="SignalP"/>
    </source>
</evidence>
<dbReference type="OrthoDB" id="6264899at2759"/>
<organism evidence="2 3">
    <name type="scientific">Scyliorhinus torazame</name>
    <name type="common">Cloudy catshark</name>
    <name type="synonym">Catulus torazame</name>
    <dbReference type="NCBI Taxonomy" id="75743"/>
    <lineage>
        <taxon>Eukaryota</taxon>
        <taxon>Metazoa</taxon>
        <taxon>Chordata</taxon>
        <taxon>Craniata</taxon>
        <taxon>Vertebrata</taxon>
        <taxon>Chondrichthyes</taxon>
        <taxon>Elasmobranchii</taxon>
        <taxon>Galeomorphii</taxon>
        <taxon>Galeoidea</taxon>
        <taxon>Carcharhiniformes</taxon>
        <taxon>Scyliorhinidae</taxon>
        <taxon>Scyliorhinus</taxon>
    </lineage>
</organism>
<accession>A0A401NS26</accession>
<evidence type="ECO:0000313" key="2">
    <source>
        <dbReference type="EMBL" id="GCB63659.1"/>
    </source>
</evidence>
<evidence type="ECO:0000313" key="3">
    <source>
        <dbReference type="Proteomes" id="UP000288216"/>
    </source>
</evidence>
<dbReference type="Proteomes" id="UP000288216">
    <property type="component" value="Unassembled WGS sequence"/>
</dbReference>
<protein>
    <submittedName>
        <fullName evidence="2">Uncharacterized protein</fullName>
    </submittedName>
</protein>
<dbReference type="STRING" id="75743.A0A401NS26"/>
<dbReference type="AlphaFoldDB" id="A0A401NS26"/>
<reference evidence="2 3" key="1">
    <citation type="journal article" date="2018" name="Nat. Ecol. Evol.">
        <title>Shark genomes provide insights into elasmobranch evolution and the origin of vertebrates.</title>
        <authorList>
            <person name="Hara Y"/>
            <person name="Yamaguchi K"/>
            <person name="Onimaru K"/>
            <person name="Kadota M"/>
            <person name="Koyanagi M"/>
            <person name="Keeley SD"/>
            <person name="Tatsumi K"/>
            <person name="Tanaka K"/>
            <person name="Motone F"/>
            <person name="Kageyama Y"/>
            <person name="Nozu R"/>
            <person name="Adachi N"/>
            <person name="Nishimura O"/>
            <person name="Nakagawa R"/>
            <person name="Tanegashima C"/>
            <person name="Kiyatake I"/>
            <person name="Matsumoto R"/>
            <person name="Murakumo K"/>
            <person name="Nishida K"/>
            <person name="Terakita A"/>
            <person name="Kuratani S"/>
            <person name="Sato K"/>
            <person name="Hyodo S Kuraku.S."/>
        </authorList>
    </citation>
    <scope>NUCLEOTIDE SEQUENCE [LARGE SCALE GENOMIC DNA]</scope>
</reference>
<dbReference type="EMBL" id="BFAA01000030">
    <property type="protein sequence ID" value="GCB63659.1"/>
    <property type="molecule type" value="Genomic_DNA"/>
</dbReference>